<evidence type="ECO:0000313" key="1">
    <source>
        <dbReference type="EMBL" id="KAJ9091595.1"/>
    </source>
</evidence>
<gene>
    <name evidence="1" type="ORF">QFC20_007596</name>
</gene>
<name>A0ACC2UXG7_9TREE</name>
<accession>A0ACC2UXG7</accession>
<sequence length="926" mass="103833">MNALKDFGTPTVEADKTAAMNPTPKGEKKIVTGDFPKTAYDPTVVEASWYDWWNAQGFFASRYKAGTEKAIPSLDGKDTLIRWYRMKGYTTLHVPGFDHVGISTQAVVENMLLKTEGKSRHDYGREGFLSKVREWKEKYHGRTLDQIERLGASSDWDRVAYTMDPVNRKTLSGRTMLAVPGYNPKELFEFGVIVSFAYEIEDSDERIVVATTRPDTMLGDTAIAVHPDDVRYKHLHGRFVTHPFLDRKLPIICDATLVDMTLGIGAVKITPAHSHQDYDCAKRHGLASINLLDDDGTFNENAGPFRGMKRFHARSAVVEALKEKSLYVDTKEHPMELPICSKSGDIIEIILKPQWWIDLKDASAEALRQTKAGLLKISPKSSAAEFSNWLSNPQDWCISRQLCWIIGRTEDEATSLANKIADGRPFTLQQDEDVLDTWFSAGLWPFAILGWPEAKADFDKFYPTQMLETGWDILPFSVARMVLLGITLTGQMPFNEVLCHGLIRDPEGRKMSKSLGNVVDPVDLIEGIELFKLQEKLKMGNLPEQEAKRALQGQRKLFPNGIPQCGTDALRFGLCNSMTGGGDKLLNISDIYGYRKFCNKIWNATKFCMFKFGMIDIQGRRMAFEFQPNAGDAPTGNESLAEKWLLHRLNETVADINKHLASRSFHDATEKMHAFWLHTFCDCFIEATKVLTAEESPIQIQESVKNTIYTCLDTALRFLHPVMPYITEDLWQRLPRRPGSNPETIMLGPFPEDRTDYSDAQAAADFDLIMDCIRAARSLVARYGHSSTAAPGYGVHIQVSDKRTEGMMTMQIAITKSMVKGASGVTITRNKALEGWVSENVGPAVFVSIEADGKVDTVGEEKKLQKRLAIARQNQDKIKKRLSQAGYANAVPAAVKVKDVEKMKVAADTIERLCRALDDLKTKNAD</sequence>
<reference evidence="1" key="1">
    <citation type="submission" date="2023-04" db="EMBL/GenBank/DDBJ databases">
        <title>Draft Genome sequencing of Naganishia species isolated from polar environments using Oxford Nanopore Technology.</title>
        <authorList>
            <person name="Leo P."/>
            <person name="Venkateswaran K."/>
        </authorList>
    </citation>
    <scope>NUCLEOTIDE SEQUENCE</scope>
    <source>
        <strain evidence="1">MNA-CCFEE 5262</strain>
    </source>
</reference>
<proteinExistence type="predicted"/>
<protein>
    <submittedName>
        <fullName evidence="1">Uncharacterized protein</fullName>
    </submittedName>
</protein>
<dbReference type="Proteomes" id="UP001230649">
    <property type="component" value="Unassembled WGS sequence"/>
</dbReference>
<organism evidence="1 2">
    <name type="scientific">Naganishia adeliensis</name>
    <dbReference type="NCBI Taxonomy" id="92952"/>
    <lineage>
        <taxon>Eukaryota</taxon>
        <taxon>Fungi</taxon>
        <taxon>Dikarya</taxon>
        <taxon>Basidiomycota</taxon>
        <taxon>Agaricomycotina</taxon>
        <taxon>Tremellomycetes</taxon>
        <taxon>Filobasidiales</taxon>
        <taxon>Filobasidiaceae</taxon>
        <taxon>Naganishia</taxon>
    </lineage>
</organism>
<dbReference type="EMBL" id="JASBWS010000197">
    <property type="protein sequence ID" value="KAJ9091595.1"/>
    <property type="molecule type" value="Genomic_DNA"/>
</dbReference>
<keyword evidence="2" id="KW-1185">Reference proteome</keyword>
<evidence type="ECO:0000313" key="2">
    <source>
        <dbReference type="Proteomes" id="UP001230649"/>
    </source>
</evidence>
<comment type="caution">
    <text evidence="1">The sequence shown here is derived from an EMBL/GenBank/DDBJ whole genome shotgun (WGS) entry which is preliminary data.</text>
</comment>